<keyword evidence="4 6" id="KW-0862">Zinc</keyword>
<dbReference type="PANTHER" id="PTHR43350">
    <property type="entry name" value="NAD-DEPENDENT ALCOHOL DEHYDROGENASE"/>
    <property type="match status" value="1"/>
</dbReference>
<evidence type="ECO:0000259" key="7">
    <source>
        <dbReference type="SMART" id="SM00829"/>
    </source>
</evidence>
<keyword evidence="5" id="KW-0560">Oxidoreductase</keyword>
<dbReference type="PANTHER" id="PTHR43350:SF17">
    <property type="entry name" value="NAD-DEPENDENT ALCOHOL DEHYDROGENASE"/>
    <property type="match status" value="1"/>
</dbReference>
<proteinExistence type="inferred from homology"/>
<dbReference type="SMART" id="SM00829">
    <property type="entry name" value="PKS_ER"/>
    <property type="match status" value="1"/>
</dbReference>
<name>A0ABW7WU51_9NOCA</name>
<accession>A0ABW7WU51</accession>
<organism evidence="8 9">
    <name type="scientific">Nocardia xishanensis</name>
    <dbReference type="NCBI Taxonomy" id="238964"/>
    <lineage>
        <taxon>Bacteria</taxon>
        <taxon>Bacillati</taxon>
        <taxon>Actinomycetota</taxon>
        <taxon>Actinomycetes</taxon>
        <taxon>Mycobacteriales</taxon>
        <taxon>Nocardiaceae</taxon>
        <taxon>Nocardia</taxon>
    </lineage>
</organism>
<evidence type="ECO:0000256" key="2">
    <source>
        <dbReference type="ARBA" id="ARBA00008072"/>
    </source>
</evidence>
<dbReference type="Pfam" id="PF00107">
    <property type="entry name" value="ADH_zinc_N"/>
    <property type="match status" value="1"/>
</dbReference>
<dbReference type="Proteomes" id="UP001611415">
    <property type="component" value="Unassembled WGS sequence"/>
</dbReference>
<dbReference type="Pfam" id="PF08240">
    <property type="entry name" value="ADH_N"/>
    <property type="match status" value="1"/>
</dbReference>
<dbReference type="InterPro" id="IPR013154">
    <property type="entry name" value="ADH-like_N"/>
</dbReference>
<evidence type="ECO:0000313" key="9">
    <source>
        <dbReference type="Proteomes" id="UP001611415"/>
    </source>
</evidence>
<evidence type="ECO:0000256" key="4">
    <source>
        <dbReference type="ARBA" id="ARBA00022833"/>
    </source>
</evidence>
<sequence length="353" mass="36468">MSTMLAGRLRLDTRSFAVEEVPVPVPGPGEVLVEVRAAGVCLSDVHLIDGSLSPFFPVDAVTAAGAVTLGHEVAGVVHTLGPDVRGDWTPGQRVVLQAGESCGECAGCLRRMMCHRPRTRGLDYDGGWAQYAVAREDTLLPIPDGLPFDQAAIIPDAVSTPYAAIVGTGDVRPAQSVGIWGAGGLGAHAVRLARMVGAAPIIAIDPLPSARERALLFGADFAVDPLAPDFAEAVREATAGRGLDVAFDFAGVGAARAQAASVLAPFGSLVLAGLTPEPVTITDSIDFCFNVNQVRGHYGSEPEHVEALVGLASAGRIDLAPSITAHVPLAEAADAVARLEHKVGDPIRLVLTP</sequence>
<dbReference type="CDD" id="cd08254">
    <property type="entry name" value="hydroxyacyl_CoA_DH"/>
    <property type="match status" value="1"/>
</dbReference>
<dbReference type="InterPro" id="IPR002328">
    <property type="entry name" value="ADH_Zn_CS"/>
</dbReference>
<comment type="similarity">
    <text evidence="2 6">Belongs to the zinc-containing alcohol dehydrogenase family.</text>
</comment>
<protein>
    <submittedName>
        <fullName evidence="8">Zinc-binding dehydrogenase</fullName>
    </submittedName>
</protein>
<keyword evidence="3 6" id="KW-0479">Metal-binding</keyword>
<dbReference type="SUPFAM" id="SSF51735">
    <property type="entry name" value="NAD(P)-binding Rossmann-fold domains"/>
    <property type="match status" value="1"/>
</dbReference>
<keyword evidence="9" id="KW-1185">Reference proteome</keyword>
<evidence type="ECO:0000313" key="8">
    <source>
        <dbReference type="EMBL" id="MFI2472373.1"/>
    </source>
</evidence>
<dbReference type="EMBL" id="JBIRYO010000002">
    <property type="protein sequence ID" value="MFI2472373.1"/>
    <property type="molecule type" value="Genomic_DNA"/>
</dbReference>
<dbReference type="PROSITE" id="PS00059">
    <property type="entry name" value="ADH_ZINC"/>
    <property type="match status" value="1"/>
</dbReference>
<dbReference type="Gene3D" id="3.90.180.10">
    <property type="entry name" value="Medium-chain alcohol dehydrogenases, catalytic domain"/>
    <property type="match status" value="1"/>
</dbReference>
<gene>
    <name evidence="8" type="ORF">ACH49W_03255</name>
</gene>
<comment type="cofactor">
    <cofactor evidence="1 6">
        <name>Zn(2+)</name>
        <dbReference type="ChEBI" id="CHEBI:29105"/>
    </cofactor>
</comment>
<dbReference type="InterPro" id="IPR036291">
    <property type="entry name" value="NAD(P)-bd_dom_sf"/>
</dbReference>
<dbReference type="SUPFAM" id="SSF50129">
    <property type="entry name" value="GroES-like"/>
    <property type="match status" value="1"/>
</dbReference>
<evidence type="ECO:0000256" key="6">
    <source>
        <dbReference type="RuleBase" id="RU361277"/>
    </source>
</evidence>
<dbReference type="InterPro" id="IPR013149">
    <property type="entry name" value="ADH-like_C"/>
</dbReference>
<evidence type="ECO:0000256" key="1">
    <source>
        <dbReference type="ARBA" id="ARBA00001947"/>
    </source>
</evidence>
<dbReference type="RefSeq" id="WP_397090903.1">
    <property type="nucleotide sequence ID" value="NZ_JBIRYO010000002.1"/>
</dbReference>
<evidence type="ECO:0000256" key="5">
    <source>
        <dbReference type="ARBA" id="ARBA00023002"/>
    </source>
</evidence>
<comment type="caution">
    <text evidence="8">The sequence shown here is derived from an EMBL/GenBank/DDBJ whole genome shotgun (WGS) entry which is preliminary data.</text>
</comment>
<feature type="domain" description="Enoyl reductase (ER)" evidence="7">
    <location>
        <begin position="12"/>
        <end position="351"/>
    </location>
</feature>
<reference evidence="8 9" key="1">
    <citation type="submission" date="2024-10" db="EMBL/GenBank/DDBJ databases">
        <title>The Natural Products Discovery Center: Release of the First 8490 Sequenced Strains for Exploring Actinobacteria Biosynthetic Diversity.</title>
        <authorList>
            <person name="Kalkreuter E."/>
            <person name="Kautsar S.A."/>
            <person name="Yang D."/>
            <person name="Bader C.D."/>
            <person name="Teijaro C.N."/>
            <person name="Fluegel L."/>
            <person name="Davis C.M."/>
            <person name="Simpson J.R."/>
            <person name="Lauterbach L."/>
            <person name="Steele A.D."/>
            <person name="Gui C."/>
            <person name="Meng S."/>
            <person name="Li G."/>
            <person name="Viehrig K."/>
            <person name="Ye F."/>
            <person name="Su P."/>
            <person name="Kiefer A.F."/>
            <person name="Nichols A."/>
            <person name="Cepeda A.J."/>
            <person name="Yan W."/>
            <person name="Fan B."/>
            <person name="Jiang Y."/>
            <person name="Adhikari A."/>
            <person name="Zheng C.-J."/>
            <person name="Schuster L."/>
            <person name="Cowan T.M."/>
            <person name="Smanski M.J."/>
            <person name="Chevrette M.G."/>
            <person name="De Carvalho L.P.S."/>
            <person name="Shen B."/>
        </authorList>
    </citation>
    <scope>NUCLEOTIDE SEQUENCE [LARGE SCALE GENOMIC DNA]</scope>
    <source>
        <strain evidence="8 9">NPDC019275</strain>
    </source>
</reference>
<evidence type="ECO:0000256" key="3">
    <source>
        <dbReference type="ARBA" id="ARBA00022723"/>
    </source>
</evidence>
<dbReference type="InterPro" id="IPR011032">
    <property type="entry name" value="GroES-like_sf"/>
</dbReference>
<dbReference type="InterPro" id="IPR020843">
    <property type="entry name" value="ER"/>
</dbReference>